<dbReference type="eggNOG" id="COG3443">
    <property type="taxonomic scope" value="Bacteria"/>
</dbReference>
<reference evidence="5" key="1">
    <citation type="submission" date="2013-06" db="EMBL/GenBank/DDBJ databases">
        <authorList>
            <person name="Weinstock G."/>
            <person name="Sodergren E."/>
            <person name="Clifton S."/>
            <person name="Fulton L."/>
            <person name="Fulton B."/>
            <person name="Courtney L."/>
            <person name="Fronick C."/>
            <person name="Harrison M."/>
            <person name="Strong C."/>
            <person name="Farmer C."/>
            <person name="Delahaunty K."/>
            <person name="Markovic C."/>
            <person name="Hall O."/>
            <person name="Minx P."/>
            <person name="Tomlinson C."/>
            <person name="Mitreva M."/>
            <person name="Nelson J."/>
            <person name="Hou S."/>
            <person name="Wollam A."/>
            <person name="Pepin K.H."/>
            <person name="Johnson M."/>
            <person name="Bhonagiri V."/>
            <person name="Nash W.E."/>
            <person name="Warren W."/>
            <person name="Chinwalla A."/>
            <person name="Mardis E.R."/>
            <person name="Wilson R.K."/>
        </authorList>
    </citation>
    <scope>NUCLEOTIDE SEQUENCE [LARGE SCALE GENOMIC DNA]</scope>
    <source>
        <strain evidence="5">ATCC 49176</strain>
    </source>
</reference>
<proteinExistence type="predicted"/>
<dbReference type="AlphaFoldDB" id="W1Q1D1"/>
<accession>W1Q1D1</accession>
<keyword evidence="6" id="KW-1185">Reference proteome</keyword>
<keyword evidence="2" id="KW-0862">Zinc</keyword>
<feature type="domain" description="ZinT" evidence="4">
    <location>
        <begin position="35"/>
        <end position="214"/>
    </location>
</feature>
<organism evidence="5 6">
    <name type="scientific">Abiotrophia defectiva ATCC 49176</name>
    <dbReference type="NCBI Taxonomy" id="592010"/>
    <lineage>
        <taxon>Bacteria</taxon>
        <taxon>Bacillati</taxon>
        <taxon>Bacillota</taxon>
        <taxon>Bacilli</taxon>
        <taxon>Lactobacillales</taxon>
        <taxon>Aerococcaceae</taxon>
        <taxon>Abiotrophia</taxon>
    </lineage>
</organism>
<protein>
    <submittedName>
        <fullName evidence="5">YodA</fullName>
    </submittedName>
</protein>
<dbReference type="SUPFAM" id="SSF50814">
    <property type="entry name" value="Lipocalins"/>
    <property type="match status" value="1"/>
</dbReference>
<dbReference type="OrthoDB" id="9810636at2"/>
<dbReference type="GO" id="GO:0008270">
    <property type="term" value="F:zinc ion binding"/>
    <property type="evidence" value="ECO:0007669"/>
    <property type="project" value="InterPro"/>
</dbReference>
<dbReference type="InterPro" id="IPR012674">
    <property type="entry name" value="Calycin"/>
</dbReference>
<dbReference type="EMBL" id="ACIN03000017">
    <property type="protein sequence ID" value="ESK64790.1"/>
    <property type="molecule type" value="Genomic_DNA"/>
</dbReference>
<dbReference type="STRING" id="592010.GCWU000182_001977"/>
<evidence type="ECO:0000313" key="6">
    <source>
        <dbReference type="Proteomes" id="UP000019050"/>
    </source>
</evidence>
<evidence type="ECO:0000259" key="4">
    <source>
        <dbReference type="Pfam" id="PF09223"/>
    </source>
</evidence>
<dbReference type="Gene3D" id="2.40.128.20">
    <property type="match status" value="1"/>
</dbReference>
<dbReference type="InterPro" id="IPR015304">
    <property type="entry name" value="ZinT_dom"/>
</dbReference>
<gene>
    <name evidence="5" type="ORF">GCWU000182_001977</name>
</gene>
<dbReference type="Pfam" id="PF09223">
    <property type="entry name" value="ZinT"/>
    <property type="match status" value="1"/>
</dbReference>
<feature type="chain" id="PRO_5004808017" evidence="3">
    <location>
        <begin position="24"/>
        <end position="215"/>
    </location>
</feature>
<dbReference type="GeneID" id="84817039"/>
<evidence type="ECO:0000256" key="2">
    <source>
        <dbReference type="ARBA" id="ARBA00022833"/>
    </source>
</evidence>
<sequence length="215" mass="24633">MKRTLFLLLSLFALAVSPVSAFAHGNHSHHEVKPHQKGVFEDSQVSDRTLSDYSGDWQSVYPYMESGELDMVMRYKSKAEGATKTFEEYKEYYLAGYKTDVTRIVIDGDSGKITFYKGDQASTATYRYDGFKILTYKSGKKGVRYLFTAEGDSQGAPKHIQFSDHEIGPTKAEHFHIFAGDQDHEKLLEEMENWPTYYPSNLDVYEIIDEMIAHH</sequence>
<comment type="caution">
    <text evidence="5">The sequence shown here is derived from an EMBL/GenBank/DDBJ whole genome shotgun (WGS) entry which is preliminary data.</text>
</comment>
<dbReference type="RefSeq" id="WP_023392570.1">
    <property type="nucleotide sequence ID" value="NZ_KI535342.1"/>
</dbReference>
<evidence type="ECO:0000256" key="3">
    <source>
        <dbReference type="SAM" id="SignalP"/>
    </source>
</evidence>
<feature type="signal peptide" evidence="3">
    <location>
        <begin position="1"/>
        <end position="23"/>
    </location>
</feature>
<evidence type="ECO:0000313" key="5">
    <source>
        <dbReference type="EMBL" id="ESK64790.1"/>
    </source>
</evidence>
<dbReference type="HOGENOM" id="CLU_072001_1_0_9"/>
<name>W1Q1D1_ABIDE</name>
<dbReference type="Proteomes" id="UP000019050">
    <property type="component" value="Unassembled WGS sequence"/>
</dbReference>
<keyword evidence="1 3" id="KW-0732">Signal</keyword>
<evidence type="ECO:0000256" key="1">
    <source>
        <dbReference type="ARBA" id="ARBA00022729"/>
    </source>
</evidence>